<proteinExistence type="predicted"/>
<dbReference type="SUPFAM" id="SSF48452">
    <property type="entry name" value="TPR-like"/>
    <property type="match status" value="3"/>
</dbReference>
<gene>
    <name evidence="5" type="ORF">Tsubulata_037363</name>
</gene>
<dbReference type="GO" id="GO:0006401">
    <property type="term" value="P:RNA catabolic process"/>
    <property type="evidence" value="ECO:0007669"/>
    <property type="project" value="InterPro"/>
</dbReference>
<evidence type="ECO:0000313" key="5">
    <source>
        <dbReference type="EMBL" id="KAJ4836894.1"/>
    </source>
</evidence>
<feature type="repeat" description="TPR" evidence="3">
    <location>
        <begin position="210"/>
        <end position="243"/>
    </location>
</feature>
<sequence length="1002" mass="110982">MMDNVSSSEEDEVRELEDAVEAHPQDPTLRFRLGELLWGRGDPHSKEKAAENFVICAKLNPQNGAAFRYLGHYYYYESSSSDDDSNPHKRDRAFKCYERAVKLDPNDSVSGEALCDMLDAGGKETLEVSICTEASLKSARAFWAFRRLGFLHVHRHNFSQAVPSLQHAIPGYPTSPHLWEALGLAYHRLGMFSAATKSYGRAIELDPTRVFSLIQCGNIFLMLGSFRKGAEQFRQALEISPHNVSANYGLASALLGLSKECLNLGAFRWGASLLEDACKVADANTRLAGNVSCNWKLLGDIQVAYAKCLPWMEDDQRMKVVPEAFHSSILSWKQTCRTAVMSARKSYQRALHLTPWQANLYIDIAITADLISSMDENYGHDLNHWQLPEKMALGALLLEGVNYDFWTALGCLSGHNALKQHALIRGLQLDVSSAIAWAYLGKFYREKGEIKLSRQAFDCARSIDPSLALSWAGMSAIIESRESTLDEAFESCLRAVQILPLAEFQIGLAKLAFISGNLASSQVFGAIRQAVHRAPHYPESHNLNGLVCEARSDYQAAITSYQLARSAINISSGDATNSHLQDITVNLARALSKAGYAADAVQECENLKKEGMLDVEGMQIYAFSLWKLGKNDLALSVVRSLAASVSKMERTSAAASVSFICRQLYYISGLDSAIASILKMPEELLRSSKVFFVVLAIHALDQANRLESAVSRSRGSILSSEHLIEMHYLIVFAKLVKYGSEYCPGFQSGISHLRRVIHMFPNSNLLRNLLGHLLLSSGEWKNTHIASRCCILGASYGSGKEGLKSGVHILGAGAVACYATGNKNPKFSFPTCGYQCLDGPEAVQELQKYDTCIENHGTMMRCICLYLIFYKRHAKRDSLDKFELPLSALFLLHFVMIYILEKAVLINIKNFSFCFALLKSVCKLGIKLVASSATCMELARQLCSSEILSQAQRSLNKAHLNSAIPLPFVSLLSAQAEGSLGSKSRWVKKLRNEWYSWPPGIL</sequence>
<evidence type="ECO:0000256" key="3">
    <source>
        <dbReference type="PROSITE-ProRule" id="PRU00339"/>
    </source>
</evidence>
<reference evidence="5" key="2">
    <citation type="journal article" date="2023" name="Plants (Basel)">
        <title>Annotation of the Turnera subulata (Passifloraceae) Draft Genome Reveals the S-Locus Evolved after the Divergence of Turneroideae from Passifloroideae in a Stepwise Manner.</title>
        <authorList>
            <person name="Henning P.M."/>
            <person name="Roalson E.H."/>
            <person name="Mir W."/>
            <person name="McCubbin A.G."/>
            <person name="Shore J.S."/>
        </authorList>
    </citation>
    <scope>NUCLEOTIDE SEQUENCE</scope>
    <source>
        <strain evidence="5">F60SS</strain>
    </source>
</reference>
<feature type="region of interest" description="Disordered" evidence="4">
    <location>
        <begin position="1"/>
        <end position="22"/>
    </location>
</feature>
<keyword evidence="6" id="KW-1185">Reference proteome</keyword>
<dbReference type="InterPro" id="IPR039226">
    <property type="entry name" value="Ski3/TTC37"/>
</dbReference>
<feature type="repeat" description="TPR" evidence="3">
    <location>
        <begin position="176"/>
        <end position="209"/>
    </location>
</feature>
<dbReference type="PANTHER" id="PTHR15704">
    <property type="entry name" value="SUPERKILLER 3 PROTEIN-RELATED"/>
    <property type="match status" value="1"/>
</dbReference>
<dbReference type="InterPro" id="IPR011990">
    <property type="entry name" value="TPR-like_helical_dom_sf"/>
</dbReference>
<dbReference type="OrthoDB" id="421075at2759"/>
<dbReference type="Gene3D" id="1.25.40.10">
    <property type="entry name" value="Tetratricopeptide repeat domain"/>
    <property type="match status" value="2"/>
</dbReference>
<evidence type="ECO:0000256" key="2">
    <source>
        <dbReference type="ARBA" id="ARBA00022803"/>
    </source>
</evidence>
<dbReference type="SMART" id="SM00028">
    <property type="entry name" value="TPR"/>
    <property type="match status" value="7"/>
</dbReference>
<dbReference type="AlphaFoldDB" id="A0A9Q0JCU5"/>
<dbReference type="InterPro" id="IPR019734">
    <property type="entry name" value="TPR_rpt"/>
</dbReference>
<protein>
    <submittedName>
        <fullName evidence="5">Uncharacterized protein</fullName>
    </submittedName>
</protein>
<evidence type="ECO:0000256" key="4">
    <source>
        <dbReference type="SAM" id="MobiDB-lite"/>
    </source>
</evidence>
<evidence type="ECO:0000313" key="6">
    <source>
        <dbReference type="Proteomes" id="UP001141552"/>
    </source>
</evidence>
<organism evidence="5 6">
    <name type="scientific">Turnera subulata</name>
    <dbReference type="NCBI Taxonomy" id="218843"/>
    <lineage>
        <taxon>Eukaryota</taxon>
        <taxon>Viridiplantae</taxon>
        <taxon>Streptophyta</taxon>
        <taxon>Embryophyta</taxon>
        <taxon>Tracheophyta</taxon>
        <taxon>Spermatophyta</taxon>
        <taxon>Magnoliopsida</taxon>
        <taxon>eudicotyledons</taxon>
        <taxon>Gunneridae</taxon>
        <taxon>Pentapetalae</taxon>
        <taxon>rosids</taxon>
        <taxon>fabids</taxon>
        <taxon>Malpighiales</taxon>
        <taxon>Passifloraceae</taxon>
        <taxon>Turnera</taxon>
    </lineage>
</organism>
<dbReference type="GO" id="GO:0055087">
    <property type="term" value="C:Ski complex"/>
    <property type="evidence" value="ECO:0007669"/>
    <property type="project" value="InterPro"/>
</dbReference>
<dbReference type="Proteomes" id="UP001141552">
    <property type="component" value="Unassembled WGS sequence"/>
</dbReference>
<dbReference type="PROSITE" id="PS50005">
    <property type="entry name" value="TPR"/>
    <property type="match status" value="3"/>
</dbReference>
<reference evidence="5" key="1">
    <citation type="submission" date="2022-02" db="EMBL/GenBank/DDBJ databases">
        <authorList>
            <person name="Henning P.M."/>
            <person name="McCubbin A.G."/>
            <person name="Shore J.S."/>
        </authorList>
    </citation>
    <scope>NUCLEOTIDE SEQUENCE</scope>
    <source>
        <strain evidence="5">F60SS</strain>
        <tissue evidence="5">Leaves</tissue>
    </source>
</reference>
<dbReference type="EMBL" id="JAKUCV010003998">
    <property type="protein sequence ID" value="KAJ4836894.1"/>
    <property type="molecule type" value="Genomic_DNA"/>
</dbReference>
<comment type="caution">
    <text evidence="5">The sequence shown here is derived from an EMBL/GenBank/DDBJ whole genome shotgun (WGS) entry which is preliminary data.</text>
</comment>
<keyword evidence="1" id="KW-0677">Repeat</keyword>
<dbReference type="PANTHER" id="PTHR15704:SF7">
    <property type="entry name" value="SUPERKILLER COMPLEX PROTEIN 3"/>
    <property type="match status" value="1"/>
</dbReference>
<feature type="repeat" description="TPR" evidence="3">
    <location>
        <begin position="434"/>
        <end position="467"/>
    </location>
</feature>
<evidence type="ECO:0000256" key="1">
    <source>
        <dbReference type="ARBA" id="ARBA00022737"/>
    </source>
</evidence>
<accession>A0A9Q0JCU5</accession>
<name>A0A9Q0JCU5_9ROSI</name>
<keyword evidence="2 3" id="KW-0802">TPR repeat</keyword>
<dbReference type="Pfam" id="PF13181">
    <property type="entry name" value="TPR_8"/>
    <property type="match status" value="1"/>
</dbReference>